<feature type="compositionally biased region" description="Acidic residues" evidence="1">
    <location>
        <begin position="105"/>
        <end position="125"/>
    </location>
</feature>
<dbReference type="Proteomes" id="UP000231279">
    <property type="component" value="Unassembled WGS sequence"/>
</dbReference>
<dbReference type="AlphaFoldDB" id="A0A2G9GHR6"/>
<gene>
    <name evidence="2" type="ORF">CDL12_22630</name>
</gene>
<accession>A0A2G9GHR6</accession>
<protein>
    <submittedName>
        <fullName evidence="2">Uncharacterized protein</fullName>
    </submittedName>
</protein>
<dbReference type="InterPro" id="IPR016024">
    <property type="entry name" value="ARM-type_fold"/>
</dbReference>
<evidence type="ECO:0000256" key="1">
    <source>
        <dbReference type="SAM" id="MobiDB-lite"/>
    </source>
</evidence>
<dbReference type="SUPFAM" id="SSF48371">
    <property type="entry name" value="ARM repeat"/>
    <property type="match status" value="1"/>
</dbReference>
<feature type="region of interest" description="Disordered" evidence="1">
    <location>
        <begin position="95"/>
        <end position="159"/>
    </location>
</feature>
<dbReference type="EMBL" id="NKXS01005000">
    <property type="protein sequence ID" value="PIN04826.1"/>
    <property type="molecule type" value="Genomic_DNA"/>
</dbReference>
<organism evidence="2 3">
    <name type="scientific">Handroanthus impetiginosus</name>
    <dbReference type="NCBI Taxonomy" id="429701"/>
    <lineage>
        <taxon>Eukaryota</taxon>
        <taxon>Viridiplantae</taxon>
        <taxon>Streptophyta</taxon>
        <taxon>Embryophyta</taxon>
        <taxon>Tracheophyta</taxon>
        <taxon>Spermatophyta</taxon>
        <taxon>Magnoliopsida</taxon>
        <taxon>eudicotyledons</taxon>
        <taxon>Gunneridae</taxon>
        <taxon>Pentapetalae</taxon>
        <taxon>asterids</taxon>
        <taxon>lamiids</taxon>
        <taxon>Lamiales</taxon>
        <taxon>Bignoniaceae</taxon>
        <taxon>Crescentiina</taxon>
        <taxon>Tabebuia alliance</taxon>
        <taxon>Handroanthus</taxon>
    </lineage>
</organism>
<evidence type="ECO:0000313" key="3">
    <source>
        <dbReference type="Proteomes" id="UP000231279"/>
    </source>
</evidence>
<sequence>MAASKLLNLRTPAIQNLMRGQSLHPTAAAPFSRLLQRTSTSPALPDAQSLNLIHPQNGSTNHELSARNLGMHASNLHLYLQLPSGPCGVQAYQTYATRRPKADPYEDYDDDDDDEDEDEDDDGDIQDYSGSDFDDDDDDYDDVDEDSDARPRSGGRYRK</sequence>
<reference evidence="3" key="1">
    <citation type="journal article" date="2018" name="Gigascience">
        <title>Genome assembly of the Pink Ipe (Handroanthus impetiginosus, Bignoniaceae), a highly valued, ecologically keystone Neotropical timber forest tree.</title>
        <authorList>
            <person name="Silva-Junior O.B."/>
            <person name="Grattapaglia D."/>
            <person name="Novaes E."/>
            <person name="Collevatti R.G."/>
        </authorList>
    </citation>
    <scope>NUCLEOTIDE SEQUENCE [LARGE SCALE GENOMIC DNA]</scope>
    <source>
        <strain evidence="3">cv. UFG-1</strain>
    </source>
</reference>
<evidence type="ECO:0000313" key="2">
    <source>
        <dbReference type="EMBL" id="PIN04826.1"/>
    </source>
</evidence>
<proteinExistence type="predicted"/>
<name>A0A2G9GHR6_9LAMI</name>
<feature type="compositionally biased region" description="Acidic residues" evidence="1">
    <location>
        <begin position="132"/>
        <end position="147"/>
    </location>
</feature>
<comment type="caution">
    <text evidence="2">The sequence shown here is derived from an EMBL/GenBank/DDBJ whole genome shotgun (WGS) entry which is preliminary data.</text>
</comment>
<keyword evidence="3" id="KW-1185">Reference proteome</keyword>